<keyword evidence="2" id="KW-1185">Reference proteome</keyword>
<reference evidence="1" key="1">
    <citation type="submission" date="2022-11" db="EMBL/GenBank/DDBJ databases">
        <title>Chromosomal genome sequence assembly and mating type (MAT) locus characterization of the leprose asexual lichenized fungus Lepraria neglecta (Nyl.) Erichsen.</title>
        <authorList>
            <person name="Allen J.L."/>
            <person name="Pfeffer B."/>
        </authorList>
    </citation>
    <scope>NUCLEOTIDE SEQUENCE</scope>
    <source>
        <strain evidence="1">Allen 5258</strain>
    </source>
</reference>
<protein>
    <submittedName>
        <fullName evidence="1">Uncharacterized protein</fullName>
    </submittedName>
</protein>
<organism evidence="1 2">
    <name type="scientific">Lepraria neglecta</name>
    <dbReference type="NCBI Taxonomy" id="209136"/>
    <lineage>
        <taxon>Eukaryota</taxon>
        <taxon>Fungi</taxon>
        <taxon>Dikarya</taxon>
        <taxon>Ascomycota</taxon>
        <taxon>Pezizomycotina</taxon>
        <taxon>Lecanoromycetes</taxon>
        <taxon>OSLEUM clade</taxon>
        <taxon>Lecanoromycetidae</taxon>
        <taxon>Lecanorales</taxon>
        <taxon>Lecanorineae</taxon>
        <taxon>Stereocaulaceae</taxon>
        <taxon>Lepraria</taxon>
    </lineage>
</organism>
<evidence type="ECO:0000313" key="2">
    <source>
        <dbReference type="Proteomes" id="UP001276659"/>
    </source>
</evidence>
<accession>A0AAE0DFI5</accession>
<dbReference type="AlphaFoldDB" id="A0AAE0DFI5"/>
<evidence type="ECO:0000313" key="1">
    <source>
        <dbReference type="EMBL" id="KAK3168912.1"/>
    </source>
</evidence>
<dbReference type="Proteomes" id="UP001276659">
    <property type="component" value="Unassembled WGS sequence"/>
</dbReference>
<proteinExistence type="predicted"/>
<gene>
    <name evidence="1" type="ORF">OEA41_005360</name>
</gene>
<sequence length="168" mass="18745">MYLAMIRGSSKAKVATAAPHQFPYGKGKSNPTTVIGQFLANLKAENRKGKRGALVSYWNDAIGSTWRNPEVWADAEVEYRSHSDEVKQMMATLKQRFRGDKQSKFEICDRDEIAGEDESILEGFPDDAIYLGADQEGTAVLFRWPSEITYLLGGDILTKASNDIKTYA</sequence>
<comment type="caution">
    <text evidence="1">The sequence shown here is derived from an EMBL/GenBank/DDBJ whole genome shotgun (WGS) entry which is preliminary data.</text>
</comment>
<dbReference type="EMBL" id="JASNWA010000010">
    <property type="protein sequence ID" value="KAK3168912.1"/>
    <property type="molecule type" value="Genomic_DNA"/>
</dbReference>
<name>A0AAE0DFI5_9LECA</name>